<name>A0AAE1F6T9_PETCI</name>
<dbReference type="InterPro" id="IPR020519">
    <property type="entry name" value="DIPK2A/B"/>
</dbReference>
<evidence type="ECO:0000256" key="3">
    <source>
        <dbReference type="ARBA" id="ARBA00022525"/>
    </source>
</evidence>
<feature type="domain" description="FAM69 protein-kinase" evidence="6">
    <location>
        <begin position="183"/>
        <end position="366"/>
    </location>
</feature>
<evidence type="ECO:0000256" key="5">
    <source>
        <dbReference type="SAM" id="Phobius"/>
    </source>
</evidence>
<dbReference type="GO" id="GO:0005576">
    <property type="term" value="C:extracellular region"/>
    <property type="evidence" value="ECO:0007669"/>
    <property type="project" value="UniProtKB-SubCell"/>
</dbReference>
<dbReference type="SUPFAM" id="SSF56112">
    <property type="entry name" value="Protein kinase-like (PK-like)"/>
    <property type="match status" value="1"/>
</dbReference>
<evidence type="ECO:0000256" key="4">
    <source>
        <dbReference type="ARBA" id="ARBA00022729"/>
    </source>
</evidence>
<dbReference type="PANTHER" id="PTHR32073">
    <property type="entry name" value="GH11358P"/>
    <property type="match status" value="1"/>
</dbReference>
<comment type="subcellular location">
    <subcellularLocation>
        <location evidence="1">Secreted</location>
    </subcellularLocation>
</comment>
<evidence type="ECO:0000256" key="1">
    <source>
        <dbReference type="ARBA" id="ARBA00004613"/>
    </source>
</evidence>
<keyword evidence="5" id="KW-0812">Transmembrane</keyword>
<evidence type="ECO:0000313" key="7">
    <source>
        <dbReference type="EMBL" id="KAK3867889.1"/>
    </source>
</evidence>
<evidence type="ECO:0000259" key="6">
    <source>
        <dbReference type="Pfam" id="PF12260"/>
    </source>
</evidence>
<proteinExistence type="inferred from homology"/>
<dbReference type="EMBL" id="JAWQEG010003110">
    <property type="protein sequence ID" value="KAK3867889.1"/>
    <property type="molecule type" value="Genomic_DNA"/>
</dbReference>
<comment type="similarity">
    <text evidence="2">Belongs to the DIPK family.</text>
</comment>
<evidence type="ECO:0000313" key="8">
    <source>
        <dbReference type="Proteomes" id="UP001286313"/>
    </source>
</evidence>
<keyword evidence="5" id="KW-1133">Transmembrane helix</keyword>
<dbReference type="PANTHER" id="PTHR32073:SF7">
    <property type="entry name" value="GH11358P"/>
    <property type="match status" value="1"/>
</dbReference>
<keyword evidence="3" id="KW-0964">Secreted</keyword>
<keyword evidence="5" id="KW-0472">Membrane</keyword>
<sequence length="398" mass="45414">MRNRKKWLLRGCIVIALVTICGWRQKLDKDFLELTTCPACYGKEFCRDILDDELTRGKKITLASYSRWKIMRLLNVKNVYYAERNKVPLVLKKLGHDSELQEFNTNLCEADKQVAGCDITEAIQSLLLKSKNNVAQVVSRFPLLFEMSEGVKCNHRRVLYHLFDNFLKIDNEPNQHHHFLTLLAVNMEPLILNAYRNGWFPALIGMCGRAIVEEYVGPTLTQFGEASWLSRADYARQLLEMAQDFTNGEFRLYLTDVSLDNFAVDPHGKVKIIDAENIVMVDPTTDGLDRSEHINEGFGCWDCLSFSYEDLCGHIFADHNYFAVCKGMLSSQSFSRDLPKGLLHSPPDWVMEQHPTFFSLVEDCARPSSHSTTLPRRSDAAAALHTQLLQILQKSGKA</sequence>
<accession>A0AAE1F6T9</accession>
<gene>
    <name evidence="7" type="ORF">Pcinc_026686</name>
</gene>
<dbReference type="Proteomes" id="UP001286313">
    <property type="component" value="Unassembled WGS sequence"/>
</dbReference>
<dbReference type="InterPro" id="IPR022049">
    <property type="entry name" value="FAM69_kinase_dom"/>
</dbReference>
<feature type="transmembrane region" description="Helical" evidence="5">
    <location>
        <begin position="7"/>
        <end position="25"/>
    </location>
</feature>
<keyword evidence="4" id="KW-0732">Signal</keyword>
<dbReference type="InterPro" id="IPR011009">
    <property type="entry name" value="Kinase-like_dom_sf"/>
</dbReference>
<protein>
    <recommendedName>
        <fullName evidence="6">FAM69 protein-kinase domain-containing protein</fullName>
    </recommendedName>
</protein>
<keyword evidence="8" id="KW-1185">Reference proteome</keyword>
<comment type="caution">
    <text evidence="7">The sequence shown here is derived from an EMBL/GenBank/DDBJ whole genome shotgun (WGS) entry which is preliminary data.</text>
</comment>
<dbReference type="Pfam" id="PF12260">
    <property type="entry name" value="PIP49_C"/>
    <property type="match status" value="1"/>
</dbReference>
<reference evidence="7" key="1">
    <citation type="submission" date="2023-10" db="EMBL/GenBank/DDBJ databases">
        <title>Genome assemblies of two species of porcelain crab, Petrolisthes cinctipes and Petrolisthes manimaculis (Anomura: Porcellanidae).</title>
        <authorList>
            <person name="Angst P."/>
        </authorList>
    </citation>
    <scope>NUCLEOTIDE SEQUENCE</scope>
    <source>
        <strain evidence="7">PB745_01</strain>
        <tissue evidence="7">Gill</tissue>
    </source>
</reference>
<organism evidence="7 8">
    <name type="scientific">Petrolisthes cinctipes</name>
    <name type="common">Flat porcelain crab</name>
    <dbReference type="NCBI Taxonomy" id="88211"/>
    <lineage>
        <taxon>Eukaryota</taxon>
        <taxon>Metazoa</taxon>
        <taxon>Ecdysozoa</taxon>
        <taxon>Arthropoda</taxon>
        <taxon>Crustacea</taxon>
        <taxon>Multicrustacea</taxon>
        <taxon>Malacostraca</taxon>
        <taxon>Eumalacostraca</taxon>
        <taxon>Eucarida</taxon>
        <taxon>Decapoda</taxon>
        <taxon>Pleocyemata</taxon>
        <taxon>Anomura</taxon>
        <taxon>Galatheoidea</taxon>
        <taxon>Porcellanidae</taxon>
        <taxon>Petrolisthes</taxon>
    </lineage>
</organism>
<evidence type="ECO:0000256" key="2">
    <source>
        <dbReference type="ARBA" id="ARBA00006338"/>
    </source>
</evidence>
<dbReference type="AlphaFoldDB" id="A0AAE1F6T9"/>